<comment type="caution">
    <text evidence="2">The sequence shown here is derived from an EMBL/GenBank/DDBJ whole genome shotgun (WGS) entry which is preliminary data.</text>
</comment>
<dbReference type="PROSITE" id="PS50921">
    <property type="entry name" value="ANTAR"/>
    <property type="match status" value="1"/>
</dbReference>
<dbReference type="GO" id="GO:0003723">
    <property type="term" value="F:RNA binding"/>
    <property type="evidence" value="ECO:0007669"/>
    <property type="project" value="InterPro"/>
</dbReference>
<dbReference type="Gene3D" id="3.40.50.2300">
    <property type="match status" value="1"/>
</dbReference>
<accession>A0AAE3G844</accession>
<dbReference type="RefSeq" id="WP_253483868.1">
    <property type="nucleotide sequence ID" value="NZ_JALJXV010000011.1"/>
</dbReference>
<dbReference type="Gene3D" id="1.10.10.10">
    <property type="entry name" value="Winged helix-like DNA-binding domain superfamily/Winged helix DNA-binding domain"/>
    <property type="match status" value="1"/>
</dbReference>
<evidence type="ECO:0000259" key="1">
    <source>
        <dbReference type="PROSITE" id="PS50921"/>
    </source>
</evidence>
<dbReference type="InterPro" id="IPR008327">
    <property type="entry name" value="Sig_transdc_resp-reg_antiterm"/>
</dbReference>
<dbReference type="Proteomes" id="UP001205843">
    <property type="component" value="Unassembled WGS sequence"/>
</dbReference>
<dbReference type="SUPFAM" id="SSF52172">
    <property type="entry name" value="CheY-like"/>
    <property type="match status" value="1"/>
</dbReference>
<dbReference type="SMART" id="SM01012">
    <property type="entry name" value="ANTAR"/>
    <property type="match status" value="1"/>
</dbReference>
<dbReference type="AlphaFoldDB" id="A0AAE3G844"/>
<dbReference type="EMBL" id="JALJXV010000011">
    <property type="protein sequence ID" value="MCP1676769.1"/>
    <property type="molecule type" value="Genomic_DNA"/>
</dbReference>
<reference evidence="2" key="1">
    <citation type="submission" date="2022-03" db="EMBL/GenBank/DDBJ databases">
        <title>Genomic Encyclopedia of Type Strains, Phase III (KMG-III): the genomes of soil and plant-associated and newly described type strains.</title>
        <authorList>
            <person name="Whitman W."/>
        </authorList>
    </citation>
    <scope>NUCLEOTIDE SEQUENCE</scope>
    <source>
        <strain evidence="2">ANL 6-2</strain>
    </source>
</reference>
<dbReference type="InterPro" id="IPR005561">
    <property type="entry name" value="ANTAR"/>
</dbReference>
<evidence type="ECO:0000313" key="3">
    <source>
        <dbReference type="Proteomes" id="UP001205843"/>
    </source>
</evidence>
<name>A0AAE3G844_9GAMM</name>
<protein>
    <submittedName>
        <fullName evidence="2">AmiR/NasT family two-component response regulator</fullName>
    </submittedName>
</protein>
<dbReference type="Pfam" id="PF21332">
    <property type="entry name" value="AmiR_N"/>
    <property type="match status" value="1"/>
</dbReference>
<dbReference type="PIRSF" id="PIRSF036382">
    <property type="entry name" value="RR_antiterm"/>
    <property type="match status" value="1"/>
</dbReference>
<dbReference type="InterPro" id="IPR049021">
    <property type="entry name" value="AmiR_N"/>
</dbReference>
<dbReference type="Pfam" id="PF03861">
    <property type="entry name" value="ANTAR"/>
    <property type="match status" value="1"/>
</dbReference>
<organism evidence="2 3">
    <name type="scientific">Natronocella acetinitrilica</name>
    <dbReference type="NCBI Taxonomy" id="414046"/>
    <lineage>
        <taxon>Bacteria</taxon>
        <taxon>Pseudomonadati</taxon>
        <taxon>Pseudomonadota</taxon>
        <taxon>Gammaproteobacteria</taxon>
        <taxon>Chromatiales</taxon>
        <taxon>Ectothiorhodospiraceae</taxon>
        <taxon>Natronocella</taxon>
    </lineage>
</organism>
<feature type="domain" description="ANTAR" evidence="1">
    <location>
        <begin position="129"/>
        <end position="190"/>
    </location>
</feature>
<dbReference type="InterPro" id="IPR036388">
    <property type="entry name" value="WH-like_DNA-bd_sf"/>
</dbReference>
<evidence type="ECO:0000313" key="2">
    <source>
        <dbReference type="EMBL" id="MCP1676769.1"/>
    </source>
</evidence>
<sequence>MATSSIIKDLRALRVLVMHPRDSHAEELLQQVTRIGCRAEAIWPLPQSVPDCADVVFVEVNETPSRGLRHLFDGGATSRPTLIGIAGYENPSVLQNLLELRVDAVVTKPLRAYGVLSSMVMARRIWHEFRCVEKTISKLKSKVENTQKISQAKFILMRLHKISEEEAYRTIRSQAMSKRTTTAEIAQAIINADGILGNISSKGEEVEAPLGRLDIRSAKS</sequence>
<gene>
    <name evidence="2" type="ORF">J2T57_003942</name>
</gene>
<proteinExistence type="predicted"/>
<dbReference type="InterPro" id="IPR011006">
    <property type="entry name" value="CheY-like_superfamily"/>
</dbReference>
<keyword evidence="3" id="KW-1185">Reference proteome</keyword>